<dbReference type="InterPro" id="IPR009215">
    <property type="entry name" value="TIM-br_IGPS-like"/>
</dbReference>
<dbReference type="Pfam" id="PF09370">
    <property type="entry name" value="PEP_hydrolase"/>
    <property type="match status" value="1"/>
</dbReference>
<dbReference type="Gene3D" id="3.20.20.70">
    <property type="entry name" value="Aldolase class I"/>
    <property type="match status" value="1"/>
</dbReference>
<evidence type="ECO:0000313" key="3">
    <source>
        <dbReference type="Proteomes" id="UP001596378"/>
    </source>
</evidence>
<proteinExistence type="predicted"/>
<dbReference type="InterPro" id="IPR015813">
    <property type="entry name" value="Pyrv/PenolPyrv_kinase-like_dom"/>
</dbReference>
<dbReference type="RefSeq" id="WP_378045313.1">
    <property type="nucleotide sequence ID" value="NZ_JBHMDN010000007.1"/>
</dbReference>
<dbReference type="InterPro" id="IPR013785">
    <property type="entry name" value="Aldolase_TIM"/>
</dbReference>
<evidence type="ECO:0000313" key="2">
    <source>
        <dbReference type="EMBL" id="MFC7148383.1"/>
    </source>
</evidence>
<dbReference type="GO" id="GO:0016787">
    <property type="term" value="F:hydrolase activity"/>
    <property type="evidence" value="ECO:0007669"/>
    <property type="project" value="UniProtKB-KW"/>
</dbReference>
<feature type="domain" description="TIM-barrel" evidence="1">
    <location>
        <begin position="7"/>
        <end position="249"/>
    </location>
</feature>
<dbReference type="InterPro" id="IPR051353">
    <property type="entry name" value="Tobamovirus_resist_UPF0261"/>
</dbReference>
<dbReference type="EMBL" id="JBHTAI010000004">
    <property type="protein sequence ID" value="MFC7148383.1"/>
    <property type="molecule type" value="Genomic_DNA"/>
</dbReference>
<comment type="caution">
    <text evidence="2">The sequence shown here is derived from an EMBL/GenBank/DDBJ whole genome shotgun (WGS) entry which is preliminary data.</text>
</comment>
<evidence type="ECO:0000259" key="1">
    <source>
        <dbReference type="Pfam" id="PF09370"/>
    </source>
</evidence>
<dbReference type="Proteomes" id="UP001596378">
    <property type="component" value="Unassembled WGS sequence"/>
</dbReference>
<sequence>MPYTRKEVLSRLRQEAAGGKIIVGVSAGTGDSAKAAEAGGADLIVVYNSDGYKMPGGNLLAGLLPYGDANGIVADLGREVLPAAGMTPVIAGVCGTDPFRIMDVYLKQLKEQGFSGVQNFPTVGLYDGAFRANLEEAGMGYALEVEMIGKARRLDLFTCPFVFNREEARSMAAAGADCLVVHLGLITNGPIGIRKAQTFDDGLRTLREIGDAARSENPELIVMCYGGPMAEPEQARQAVAQMDGLHGYFDIPTL</sequence>
<keyword evidence="3" id="KW-1185">Reference proteome</keyword>
<organism evidence="2 3">
    <name type="scientific">Cohnella cellulosilytica</name>
    <dbReference type="NCBI Taxonomy" id="986710"/>
    <lineage>
        <taxon>Bacteria</taxon>
        <taxon>Bacillati</taxon>
        <taxon>Bacillota</taxon>
        <taxon>Bacilli</taxon>
        <taxon>Bacillales</taxon>
        <taxon>Paenibacillaceae</taxon>
        <taxon>Cohnella</taxon>
    </lineage>
</organism>
<dbReference type="SUPFAM" id="SSF51621">
    <property type="entry name" value="Phosphoenolpyruvate/pyruvate domain"/>
    <property type="match status" value="1"/>
</dbReference>
<keyword evidence="2" id="KW-0378">Hydrolase</keyword>
<reference evidence="3" key="1">
    <citation type="journal article" date="2019" name="Int. J. Syst. Evol. Microbiol.">
        <title>The Global Catalogue of Microorganisms (GCM) 10K type strain sequencing project: providing services to taxonomists for standard genome sequencing and annotation.</title>
        <authorList>
            <consortium name="The Broad Institute Genomics Platform"/>
            <consortium name="The Broad Institute Genome Sequencing Center for Infectious Disease"/>
            <person name="Wu L."/>
            <person name="Ma J."/>
        </authorList>
    </citation>
    <scope>NUCLEOTIDE SEQUENCE [LARGE SCALE GENOMIC DNA]</scope>
    <source>
        <strain evidence="3">KCTC 12907</strain>
    </source>
</reference>
<name>A0ABW2F586_9BACL</name>
<accession>A0ABW2F586</accession>
<dbReference type="PANTHER" id="PTHR31862">
    <property type="entry name" value="UPF0261 DOMAIN PROTEIN (AFU_ORTHOLOGUE AFUA_1G10120)"/>
    <property type="match status" value="1"/>
</dbReference>
<dbReference type="PIRSF" id="PIRSF034452">
    <property type="entry name" value="TIM-br_sig_trnsd"/>
    <property type="match status" value="1"/>
</dbReference>
<protein>
    <submittedName>
        <fullName evidence="2">Phosphoenolpyruvate hydrolase family protein</fullName>
    </submittedName>
</protein>
<gene>
    <name evidence="2" type="ORF">ACFQMJ_07595</name>
</gene>
<dbReference type="PANTHER" id="PTHR31862:SF1">
    <property type="entry name" value="UPF0261 DOMAIN PROTEIN (AFU_ORTHOLOGUE AFUA_1G10120)"/>
    <property type="match status" value="1"/>
</dbReference>